<protein>
    <submittedName>
        <fullName evidence="1">Zinc finger, RING/FYVE/PHD-type domain containing protein</fullName>
    </submittedName>
</protein>
<keyword evidence="2" id="KW-1185">Reference proteome</keyword>
<name>A0A2Z7BP19_9LAMI</name>
<reference evidence="1 2" key="1">
    <citation type="journal article" date="2015" name="Proc. Natl. Acad. Sci. U.S.A.">
        <title>The resurrection genome of Boea hygrometrica: A blueprint for survival of dehydration.</title>
        <authorList>
            <person name="Xiao L."/>
            <person name="Yang G."/>
            <person name="Zhang L."/>
            <person name="Yang X."/>
            <person name="Zhao S."/>
            <person name="Ji Z."/>
            <person name="Zhou Q."/>
            <person name="Hu M."/>
            <person name="Wang Y."/>
            <person name="Chen M."/>
            <person name="Xu Y."/>
            <person name="Jin H."/>
            <person name="Xiao X."/>
            <person name="Hu G."/>
            <person name="Bao F."/>
            <person name="Hu Y."/>
            <person name="Wan P."/>
            <person name="Li L."/>
            <person name="Deng X."/>
            <person name="Kuang T."/>
            <person name="Xiang C."/>
            <person name="Zhu J.K."/>
            <person name="Oliver M.J."/>
            <person name="He Y."/>
        </authorList>
    </citation>
    <scope>NUCLEOTIDE SEQUENCE [LARGE SCALE GENOMIC DNA]</scope>
    <source>
        <strain evidence="2">cv. XS01</strain>
    </source>
</reference>
<sequence length="328" mass="37131">MLRGKTVILQFRHKLAASPPLHIRRCRRPLCAAAACFRRKIVSGQFDDENPFVLISSVLLVQADEGVSFLVVDRIGDIYRNLPRRADVIVTTVGARHKCQQVQADEGVSFLVVDRIGDIYRSLPRRADVIVTTVGARHKCQQGSGFEPPIFEIDRKSKFVESRPRRRRMRRRPSSLRALVCATCLMAARRCTDWSTLSGLWRSDGRRFVADSRMRRRTVAHWLGDDARWPRDCAKTGRLLPHLASTRCAMMAGGVPPRSDAAGRLVRRAGCARCVLALRRCARRRALPSRSSWWWRHRRPPLRRVSGDVVTAGLISSRVWFGPVPGSP</sequence>
<accession>A0A2Z7BP19</accession>
<gene>
    <name evidence="1" type="ORF">F511_29781</name>
</gene>
<dbReference type="AlphaFoldDB" id="A0A2Z7BP19"/>
<dbReference type="Proteomes" id="UP000250235">
    <property type="component" value="Unassembled WGS sequence"/>
</dbReference>
<evidence type="ECO:0000313" key="1">
    <source>
        <dbReference type="EMBL" id="KZV36104.1"/>
    </source>
</evidence>
<proteinExistence type="predicted"/>
<dbReference type="EMBL" id="KV003930">
    <property type="protein sequence ID" value="KZV36104.1"/>
    <property type="molecule type" value="Genomic_DNA"/>
</dbReference>
<organism evidence="1 2">
    <name type="scientific">Dorcoceras hygrometricum</name>
    <dbReference type="NCBI Taxonomy" id="472368"/>
    <lineage>
        <taxon>Eukaryota</taxon>
        <taxon>Viridiplantae</taxon>
        <taxon>Streptophyta</taxon>
        <taxon>Embryophyta</taxon>
        <taxon>Tracheophyta</taxon>
        <taxon>Spermatophyta</taxon>
        <taxon>Magnoliopsida</taxon>
        <taxon>eudicotyledons</taxon>
        <taxon>Gunneridae</taxon>
        <taxon>Pentapetalae</taxon>
        <taxon>asterids</taxon>
        <taxon>lamiids</taxon>
        <taxon>Lamiales</taxon>
        <taxon>Gesneriaceae</taxon>
        <taxon>Didymocarpoideae</taxon>
        <taxon>Trichosporeae</taxon>
        <taxon>Loxocarpinae</taxon>
        <taxon>Dorcoceras</taxon>
    </lineage>
</organism>
<evidence type="ECO:0000313" key="2">
    <source>
        <dbReference type="Proteomes" id="UP000250235"/>
    </source>
</evidence>